<dbReference type="EMBL" id="JSZA02000134">
    <property type="protein sequence ID" value="KHD05390.1"/>
    <property type="molecule type" value="Genomic_DNA"/>
</dbReference>
<organism evidence="2 3">
    <name type="scientific">Candidatus Thiomargarita nelsonii</name>
    <dbReference type="NCBI Taxonomy" id="1003181"/>
    <lineage>
        <taxon>Bacteria</taxon>
        <taxon>Pseudomonadati</taxon>
        <taxon>Pseudomonadota</taxon>
        <taxon>Gammaproteobacteria</taxon>
        <taxon>Thiotrichales</taxon>
        <taxon>Thiotrichaceae</taxon>
        <taxon>Thiomargarita</taxon>
    </lineage>
</organism>
<evidence type="ECO:0000256" key="1">
    <source>
        <dbReference type="SAM" id="SignalP"/>
    </source>
</evidence>
<evidence type="ECO:0000313" key="3">
    <source>
        <dbReference type="Proteomes" id="UP000030428"/>
    </source>
</evidence>
<sequence>MKSNANIMVLGWLFALLFLTSVAQAGAILENQFTLELGGETVNFYPDSEDPYHYYYLPLKPRISTKKHGSLGEVPQFQFLKYNFDTKNNTGSLVGGILQMALTVSLPSKLLDEAKTKIAKQNKLKKAKRVTIGMIDIAEANLKVDVAQDGKFATSPLGQSPSIRHAGEIAAVNLELNPEGVAVYEKLMTGSAGLKVSYSYAYQGITPEIDVKVIGNWDKVYDHYSKSEQARKKANYLFWKEKSTENFSKVANDLRDNAGVEIVWNKKPDTTKPGGKELIKLIEETILIRIMDAVFTKEAPADNEKSVAQAQASSSGGWFGGNNSASNVKRVNKRRTGRITFRYKERRGITAPKITSENFVSVKPASEAIKKMMFVEVEKDDFFNTLRVNILAPNINPSPYGLMSLKYIITGGGATQERLYVLNRARNGLVSVEEEEERFTSLYFANPRDKYRISYHVEVTTQQGIQIKTLYDCKKIDLPNNGTTFIDFTPEKSGITFVKVDASELIFREDAEDDDDLEPDKFPKYIKGKLKQGKRKLRFKIADQKSSVFWPVCVADDTPAVKARIFAKGYKEKPRKRQYIYNDQDLSKLEDGLSLDLLNENFVQK</sequence>
<keyword evidence="1" id="KW-0732">Signal</keyword>
<name>A0A0A6P3E1_9GAMM</name>
<dbReference type="AlphaFoldDB" id="A0A0A6P3E1"/>
<evidence type="ECO:0008006" key="4">
    <source>
        <dbReference type="Google" id="ProtNLM"/>
    </source>
</evidence>
<comment type="caution">
    <text evidence="2">The sequence shown here is derived from an EMBL/GenBank/DDBJ whole genome shotgun (WGS) entry which is preliminary data.</text>
</comment>
<dbReference type="Proteomes" id="UP000030428">
    <property type="component" value="Unassembled WGS sequence"/>
</dbReference>
<evidence type="ECO:0000313" key="2">
    <source>
        <dbReference type="EMBL" id="KHD05390.1"/>
    </source>
</evidence>
<keyword evidence="3" id="KW-1185">Reference proteome</keyword>
<accession>A0A0A6P3E1</accession>
<protein>
    <recommendedName>
        <fullName evidence="4">Secreted protein</fullName>
    </recommendedName>
</protein>
<gene>
    <name evidence="2" type="ORF">PN36_25035</name>
</gene>
<reference evidence="2 3" key="1">
    <citation type="journal article" date="2016" name="Front. Microbiol.">
        <title>Single-Cell (Meta-)Genomics of a Dimorphic Candidatus Thiomargarita nelsonii Reveals Genomic Plasticity.</title>
        <authorList>
            <person name="Flood B.E."/>
            <person name="Fliss P."/>
            <person name="Jones D.S."/>
            <person name="Dick G.J."/>
            <person name="Jain S."/>
            <person name="Kaster A.K."/>
            <person name="Winkel M."/>
            <person name="Mussmann M."/>
            <person name="Bailey J."/>
        </authorList>
    </citation>
    <scope>NUCLEOTIDE SEQUENCE [LARGE SCALE GENOMIC DNA]</scope>
    <source>
        <strain evidence="2">Hydrate Ridge</strain>
    </source>
</reference>
<feature type="chain" id="PRO_5002020226" description="Secreted protein" evidence="1">
    <location>
        <begin position="26"/>
        <end position="605"/>
    </location>
</feature>
<proteinExistence type="predicted"/>
<feature type="signal peptide" evidence="1">
    <location>
        <begin position="1"/>
        <end position="25"/>
    </location>
</feature>